<evidence type="ECO:0000256" key="2">
    <source>
        <dbReference type="SAM" id="MobiDB-lite"/>
    </source>
</evidence>
<dbReference type="Proteomes" id="UP000000758">
    <property type="component" value="Chromosome"/>
</dbReference>
<protein>
    <recommendedName>
        <fullName evidence="3">Thiamine-binding protein domain-containing protein</fullName>
    </recommendedName>
</protein>
<dbReference type="InterPro" id="IPR051614">
    <property type="entry name" value="UPF0045_domain"/>
</dbReference>
<sequence length="104" mass="11405">MVHAEISIYPMGTQSTSASFYIAKSIEAIRGLEGVRHEITPMGTLLEARTLGEIFEAADMMCEAVHNLGVGRVEVVLKVDSRRDKAQSMDDKMGSVKKHLGQDI</sequence>
<dbReference type="STRING" id="414004.CENSYa_1818"/>
<reference evidence="4 5" key="1">
    <citation type="journal article" date="2006" name="Proc. Natl. Acad. Sci. U.S.A.">
        <title>Genomic analysis of the uncultivated marine crenarchaeote Cenarchaeum symbiosum.</title>
        <authorList>
            <person name="Hallam S.J."/>
            <person name="Konstantinidis K.T."/>
            <person name="Putnam N."/>
            <person name="Schleper C."/>
            <person name="Watanabe Y."/>
            <person name="Sugahara J."/>
            <person name="Preston C."/>
            <person name="de la Torre J."/>
            <person name="Richardson P.M."/>
            <person name="DeLong E.F."/>
        </authorList>
    </citation>
    <scope>NUCLEOTIDE SEQUENCE [LARGE SCALE GENOMIC DNA]</scope>
    <source>
        <strain evidence="5">A</strain>
    </source>
</reference>
<dbReference type="Pfam" id="PF01910">
    <property type="entry name" value="Thiamine_BP"/>
    <property type="match status" value="1"/>
</dbReference>
<dbReference type="InterPro" id="IPR029756">
    <property type="entry name" value="MTH1187/YkoF-like"/>
</dbReference>
<gene>
    <name evidence="4" type="ordered locus">CENSYa_1818</name>
</gene>
<dbReference type="AlphaFoldDB" id="A0RYL1"/>
<dbReference type="Gene3D" id="3.30.70.930">
    <property type="match status" value="1"/>
</dbReference>
<organism evidence="4 5">
    <name type="scientific">Cenarchaeum symbiosum (strain A)</name>
    <dbReference type="NCBI Taxonomy" id="414004"/>
    <lineage>
        <taxon>Archaea</taxon>
        <taxon>Nitrososphaerota</taxon>
        <taxon>Candidatus Cenarchaeales</taxon>
        <taxon>Candidatus Cenarchaeaceae</taxon>
        <taxon>Candidatus Cenarchaeum</taxon>
    </lineage>
</organism>
<dbReference type="SUPFAM" id="SSF89957">
    <property type="entry name" value="MTH1187/YkoF-like"/>
    <property type="match status" value="1"/>
</dbReference>
<evidence type="ECO:0000259" key="3">
    <source>
        <dbReference type="Pfam" id="PF01910"/>
    </source>
</evidence>
<keyword evidence="5" id="KW-1185">Reference proteome</keyword>
<comment type="similarity">
    <text evidence="1">Belongs to the UPF0045 family.</text>
</comment>
<feature type="region of interest" description="Disordered" evidence="2">
    <location>
        <begin position="84"/>
        <end position="104"/>
    </location>
</feature>
<accession>A0RYL1</accession>
<dbReference type="NCBIfam" id="TIGR00106">
    <property type="entry name" value="MTH1187 family thiamine-binding protein"/>
    <property type="match status" value="1"/>
</dbReference>
<dbReference type="PANTHER" id="PTHR33777">
    <property type="entry name" value="UPF0045 PROTEIN ECM15"/>
    <property type="match status" value="1"/>
</dbReference>
<evidence type="ECO:0000313" key="5">
    <source>
        <dbReference type="Proteomes" id="UP000000758"/>
    </source>
</evidence>
<dbReference type="GO" id="GO:0005829">
    <property type="term" value="C:cytosol"/>
    <property type="evidence" value="ECO:0007669"/>
    <property type="project" value="TreeGrafter"/>
</dbReference>
<dbReference type="EnsemblBacteria" id="ABK78428">
    <property type="protein sequence ID" value="ABK78428"/>
    <property type="gene ID" value="CENSYa_1818"/>
</dbReference>
<dbReference type="PANTHER" id="PTHR33777:SF1">
    <property type="entry name" value="UPF0045 PROTEIN ECM15"/>
    <property type="match status" value="1"/>
</dbReference>
<feature type="domain" description="Thiamine-binding protein" evidence="3">
    <location>
        <begin position="4"/>
        <end position="97"/>
    </location>
</feature>
<name>A0RYL1_CENSY</name>
<dbReference type="InterPro" id="IPR002767">
    <property type="entry name" value="Thiamine_BP"/>
</dbReference>
<evidence type="ECO:0000313" key="4">
    <source>
        <dbReference type="EMBL" id="ABK78428.1"/>
    </source>
</evidence>
<evidence type="ECO:0000256" key="1">
    <source>
        <dbReference type="ARBA" id="ARBA00010272"/>
    </source>
</evidence>
<dbReference type="KEGG" id="csy:CENSYa_1818"/>
<dbReference type="EMBL" id="DP000238">
    <property type="protein sequence ID" value="ABK78428.1"/>
    <property type="molecule type" value="Genomic_DNA"/>
</dbReference>
<dbReference type="HOGENOM" id="CLU_137479_3_2_2"/>
<proteinExistence type="inferred from homology"/>